<feature type="domain" description="Histidine kinase/HSP90-like ATPase" evidence="2">
    <location>
        <begin position="1740"/>
        <end position="1855"/>
    </location>
</feature>
<dbReference type="InterPro" id="IPR003594">
    <property type="entry name" value="HATPase_dom"/>
</dbReference>
<protein>
    <recommendedName>
        <fullName evidence="2">Histidine kinase/HSP90-like ATPase domain-containing protein</fullName>
    </recommendedName>
</protein>
<dbReference type="RefSeq" id="WP_203683251.1">
    <property type="nucleotide sequence ID" value="NZ_BOMW01000055.1"/>
</dbReference>
<comment type="caution">
    <text evidence="3">The sequence shown here is derived from an EMBL/GenBank/DDBJ whole genome shotgun (WGS) entry which is preliminary data.</text>
</comment>
<evidence type="ECO:0000313" key="3">
    <source>
        <dbReference type="EMBL" id="GIF07864.1"/>
    </source>
</evidence>
<sequence>MMSGEVTVWAQADVLKVRTTMVLTGQAGTLETLLLRAIRRAADEHDDLHAADICDVFGLAPRLVEDILGDLWRAGRISIDLGTDREVIKLTTVGRDYLRHLDDPSGEGGTDSAATRAGTEQVVHDLFTGRVLPVYQSYTYPRDRALVVPSLPDDPRAADLREEELAEAVTHTLQRSARGSGQDSGGTEETLDVMRVDAVYLTPALLETSVVRRFVPIKVLAVEDATGGLSVRVLDDKLPLHLRERARLRLHGIIADQPGSVFVRRLRSVAQRAPLAEFDLGQLVAQFRRSVASLPSCPPANRQQAHDKSRRMADDIVEYVKWAALSEMDVEVVTGVEQHRDAIQGMLQRAERQVVIAVPWIRPRGLEPIRNALIKAVERGVNVILLWGISTDTDSLDPTVLATLDEIQEHARRSGNGGALRYNRERGARSHAKVVVRDDLELLVTSRNFLSGSERVELGALLRVPLDNPNEPPVACAVIEDVLQFLYNHTPDPATAAELMRVRGAFGARRDEAVLPEVLMPRLSAAILRAEAPPEQVAAWSAAWQDTEREITALMSNRRPEITMISDGQHTALVREALESAQHRVLVTSDQVTEHALTAEVCSLIQSRAAADLDIGLRYANVRGATTVERLAALSSGAGQRPPDAHLDVRMHAKVVVKDDSVVIGSFNHLSVNAGVRGRRATGELSVRIGSARVARTVWAELLGRATRRTPKPAPDDPTQAQPVALPGVSPQALLEQLRPEGEPDVDALVALVGRHGADEVLSAARRLGIEVTQQVFAAATLPRLIAGEDPGGPGTALLAETWRNGAWACADLLRGAVTDPEAHPRPPLARAMADPDARLSVVLEMTAGGLAFTTEEAEALTVSTAVGLLLDELSAPDLAGLLVEWDRPRTGADDFVTAALTYWTRHGPLPAELPSEALALRAAAKLDRLRTNLAAAIESLRRYDSHSNSGNALRDHLFSPAGEMSVLLAASEAGDDDALLSWEAAHRATNDAKWLLRAAKAAHQGQIDDHRKTSFLAKHRDIRIALRKLNEAVAEQRERQLGAVRLTGEQVAGLRELDALAAAVASGVVVTGREIARLRGRLAGQPGADGAAPGASLISWSLPRAGIAALNGEPVAVRRIEMSRDLAAGWTPAQAVRYLLDQGEYGLAAAAVARLRHEGRIDEPGQEDWNQQLAVARSRTEDQLAARIQELTLQCERLGLDSQEFSFAGASVLGPRRTEALERLERIEEDVTSRRHSIKEDVEAEWEKNRDALSPDWAAHVRSLIDSDELTVARLALAPSHRNGKLLLPQRARPAAWTWRGQTLAEVARWFEADSPGAPPSVVRRFHPAPGDLEATQVVDALRALAAGEDDADARWVESVQALVADIDTTPEIERLASGCTATFVLPYDLRLPRLCWVGRAPETATVGDTPARNRLHFSTELSDYGAGRAVISVADVLSLLGRDAAGRPVGKPVRALRFLGLVCSRLPLAEVIEPDEMPAEHTLDRRMALAWLLDILGFDFKAPHLDTLRVLAGGHRVPLWHLIDAARDDVSGGIKRLAERPDRDDILHAGLVADLDDDTDLLVLSAVLHMDVTDRGALALAIGLIWEELTGSAEVPNTLNLGESVDRLIGKGYLAEEGGRLRACGCAVTRAQQRRAGRDGEIARLAADVQSGLEVDAVMYHELLAFSALHADQAEFALRTPEEQQASARRTLRARMSDPTPFDLRLVCDAEWARADMNRTDVDVYWDGAGGDAVFVAGPQLPYEYIVRELLTNALAAVSKGDDDHPGRVWLTLDTGDDGRTATLTVSDDGPGFPDDFVTAFAEHRALVRPDRPGHGELFHQLRKYAERAGARYELDRRDAGGAIVRVRLPIVTGSDGRSIR</sequence>
<dbReference type="Proteomes" id="UP000629619">
    <property type="component" value="Unassembled WGS sequence"/>
</dbReference>
<proteinExistence type="predicted"/>
<dbReference type="SUPFAM" id="SSF56024">
    <property type="entry name" value="Phospholipase D/nuclease"/>
    <property type="match status" value="2"/>
</dbReference>
<reference evidence="3" key="1">
    <citation type="submission" date="2021-01" db="EMBL/GenBank/DDBJ databases">
        <title>Whole genome shotgun sequence of Actinoplanes siamensis NBRC 109076.</title>
        <authorList>
            <person name="Komaki H."/>
            <person name="Tamura T."/>
        </authorList>
    </citation>
    <scope>NUCLEOTIDE SEQUENCE</scope>
    <source>
        <strain evidence="3">NBRC 109076</strain>
    </source>
</reference>
<accession>A0A919NB31</accession>
<evidence type="ECO:0000259" key="2">
    <source>
        <dbReference type="SMART" id="SM00387"/>
    </source>
</evidence>
<evidence type="ECO:0000256" key="1">
    <source>
        <dbReference type="SAM" id="MobiDB-lite"/>
    </source>
</evidence>
<dbReference type="Gene3D" id="3.30.870.10">
    <property type="entry name" value="Endonuclease Chain A"/>
    <property type="match status" value="1"/>
</dbReference>
<dbReference type="SMART" id="SM00387">
    <property type="entry name" value="HATPase_c"/>
    <property type="match status" value="1"/>
</dbReference>
<dbReference type="SUPFAM" id="SSF55874">
    <property type="entry name" value="ATPase domain of HSP90 chaperone/DNA topoisomerase II/histidine kinase"/>
    <property type="match status" value="1"/>
</dbReference>
<dbReference type="Pfam" id="PF02518">
    <property type="entry name" value="HATPase_c"/>
    <property type="match status" value="1"/>
</dbReference>
<feature type="region of interest" description="Disordered" evidence="1">
    <location>
        <begin position="706"/>
        <end position="725"/>
    </location>
</feature>
<keyword evidence="4" id="KW-1185">Reference proteome</keyword>
<name>A0A919NB31_9ACTN</name>
<organism evidence="3 4">
    <name type="scientific">Actinoplanes siamensis</name>
    <dbReference type="NCBI Taxonomy" id="1223317"/>
    <lineage>
        <taxon>Bacteria</taxon>
        <taxon>Bacillati</taxon>
        <taxon>Actinomycetota</taxon>
        <taxon>Actinomycetes</taxon>
        <taxon>Micromonosporales</taxon>
        <taxon>Micromonosporaceae</taxon>
        <taxon>Actinoplanes</taxon>
    </lineage>
</organism>
<dbReference type="EMBL" id="BOMW01000055">
    <property type="protein sequence ID" value="GIF07864.1"/>
    <property type="molecule type" value="Genomic_DNA"/>
</dbReference>
<dbReference type="InterPro" id="IPR036890">
    <property type="entry name" value="HATPase_C_sf"/>
</dbReference>
<evidence type="ECO:0000313" key="4">
    <source>
        <dbReference type="Proteomes" id="UP000629619"/>
    </source>
</evidence>
<dbReference type="Gene3D" id="3.30.565.10">
    <property type="entry name" value="Histidine kinase-like ATPase, C-terminal domain"/>
    <property type="match status" value="1"/>
</dbReference>
<gene>
    <name evidence="3" type="ORF">Asi03nite_54020</name>
</gene>